<sequence>MDPALYRAVLLNDIHAFISLVRKNEAILDQRTSTASNTVLHLASRLGFVDLVMEIIKLRPNMVQAENKMLETPLHEACREGKSKIVLLLLQTSSWVASNFNMENQSPLLIACSYGHLEVVKVLLNQPLFLRLEYDNPHGLTSLHVAASKGHTEIVKMILRACPNMAQKIDSDGCNPLHYACKNGHLEITKILLRHDLDLTLIYNNKGFKPLHLAAIHGNGTILEEFLAMAPTSFDCLTTDGDNVFHLLVRFNAHSAFMCLEHVFGDTKLFQQPDQFGNTILHIAISGGLYHLAGSIINERKVDINHQNNRGHTALDILNHAGSSLEIQDLRDMLKKAGGKLGTGLSWSQKSESPRDALEREFDLQLQLGCGSERHQLSQAHSAENIPITKSMPELIMRTDARGEPLQLQVNNNNDLSESESSSDETKGSSLCRHSFRHESIKRRKMLMKVHKRHHRKQHKAYTEAIQNARNTLTVVAIMIATVTFTAGINPPGGVYQEGPLKGKSTAGRTSAFKVFSITNNIALFTSLCIVIALVSIIAFQRKPLMKLLVVAHKGMWVAVSFMAAAYIAAIRVIMPDSHGNVWTFEALISIFAGTLGSAFIYLGVKLVGHHLRKSKWRKEQGGAGNNKYENHSLSQNSDVASAITDGNHTY</sequence>
<dbReference type="InterPro" id="IPR026961">
    <property type="entry name" value="PGG_dom"/>
</dbReference>
<dbReference type="GO" id="GO:0005886">
    <property type="term" value="C:plasma membrane"/>
    <property type="evidence" value="ECO:0007669"/>
    <property type="project" value="TreeGrafter"/>
</dbReference>
<keyword evidence="12" id="KW-1185">Reference proteome</keyword>
<feature type="repeat" description="ANK" evidence="7">
    <location>
        <begin position="103"/>
        <end position="125"/>
    </location>
</feature>
<accession>A0A8T2ZUE5</accession>
<feature type="domain" description="PGG" evidence="10">
    <location>
        <begin position="464"/>
        <end position="572"/>
    </location>
</feature>
<evidence type="ECO:0000256" key="7">
    <source>
        <dbReference type="PROSITE-ProRule" id="PRU00023"/>
    </source>
</evidence>
<evidence type="ECO:0000256" key="9">
    <source>
        <dbReference type="SAM" id="Phobius"/>
    </source>
</evidence>
<name>A0A8T2ZUE5_POPDE</name>
<dbReference type="PANTHER" id="PTHR24186">
    <property type="entry name" value="PROTEIN PHOSPHATASE 1 REGULATORY SUBUNIT"/>
    <property type="match status" value="1"/>
</dbReference>
<comment type="caution">
    <text evidence="11">The sequence shown here is derived from an EMBL/GenBank/DDBJ whole genome shotgun (WGS) entry which is preliminary data.</text>
</comment>
<comment type="subcellular location">
    <subcellularLocation>
        <location evidence="1">Membrane</location>
        <topology evidence="1">Multi-pass membrane protein</topology>
    </subcellularLocation>
</comment>
<keyword evidence="3" id="KW-0677">Repeat</keyword>
<keyword evidence="5 7" id="KW-0040">ANK repeat</keyword>
<feature type="transmembrane region" description="Helical" evidence="9">
    <location>
        <begin position="587"/>
        <end position="609"/>
    </location>
</feature>
<evidence type="ECO:0000256" key="8">
    <source>
        <dbReference type="SAM" id="MobiDB-lite"/>
    </source>
</evidence>
<evidence type="ECO:0000256" key="4">
    <source>
        <dbReference type="ARBA" id="ARBA00022989"/>
    </source>
</evidence>
<feature type="region of interest" description="Disordered" evidence="8">
    <location>
        <begin position="404"/>
        <end position="435"/>
    </location>
</feature>
<dbReference type="InterPro" id="IPR036770">
    <property type="entry name" value="Ankyrin_rpt-contain_sf"/>
</dbReference>
<dbReference type="SMART" id="SM00248">
    <property type="entry name" value="ANK"/>
    <property type="match status" value="7"/>
</dbReference>
<dbReference type="Gene3D" id="1.25.40.20">
    <property type="entry name" value="Ankyrin repeat-containing domain"/>
    <property type="match status" value="3"/>
</dbReference>
<dbReference type="Pfam" id="PF12796">
    <property type="entry name" value="Ank_2"/>
    <property type="match status" value="3"/>
</dbReference>
<evidence type="ECO:0000256" key="1">
    <source>
        <dbReference type="ARBA" id="ARBA00004141"/>
    </source>
</evidence>
<feature type="repeat" description="ANK" evidence="7">
    <location>
        <begin position="172"/>
        <end position="204"/>
    </location>
</feature>
<evidence type="ECO:0000313" key="11">
    <source>
        <dbReference type="EMBL" id="KAH8520940.1"/>
    </source>
</evidence>
<dbReference type="Pfam" id="PF13962">
    <property type="entry name" value="PGG"/>
    <property type="match status" value="1"/>
</dbReference>
<evidence type="ECO:0000259" key="10">
    <source>
        <dbReference type="Pfam" id="PF13962"/>
    </source>
</evidence>
<evidence type="ECO:0000256" key="2">
    <source>
        <dbReference type="ARBA" id="ARBA00022692"/>
    </source>
</evidence>
<dbReference type="Proteomes" id="UP000807159">
    <property type="component" value="Chromosome 1"/>
</dbReference>
<organism evidence="11 12">
    <name type="scientific">Populus deltoides</name>
    <name type="common">Eastern poplar</name>
    <name type="synonym">Eastern cottonwood</name>
    <dbReference type="NCBI Taxonomy" id="3696"/>
    <lineage>
        <taxon>Eukaryota</taxon>
        <taxon>Viridiplantae</taxon>
        <taxon>Streptophyta</taxon>
        <taxon>Embryophyta</taxon>
        <taxon>Tracheophyta</taxon>
        <taxon>Spermatophyta</taxon>
        <taxon>Magnoliopsida</taxon>
        <taxon>eudicotyledons</taxon>
        <taxon>Gunneridae</taxon>
        <taxon>Pentapetalae</taxon>
        <taxon>rosids</taxon>
        <taxon>fabids</taxon>
        <taxon>Malpighiales</taxon>
        <taxon>Salicaceae</taxon>
        <taxon>Saliceae</taxon>
        <taxon>Populus</taxon>
    </lineage>
</organism>
<dbReference type="AlphaFoldDB" id="A0A8T2ZUE5"/>
<evidence type="ECO:0000256" key="5">
    <source>
        <dbReference type="ARBA" id="ARBA00023043"/>
    </source>
</evidence>
<keyword evidence="4 9" id="KW-1133">Transmembrane helix</keyword>
<keyword evidence="6 9" id="KW-0472">Membrane</keyword>
<dbReference type="PANTHER" id="PTHR24186:SF38">
    <property type="entry name" value="ANKYRIN REPEAT FAMILY PROTEIN"/>
    <property type="match status" value="1"/>
</dbReference>
<gene>
    <name evidence="11" type="ORF">H0E87_002122</name>
</gene>
<feature type="transmembrane region" description="Helical" evidence="9">
    <location>
        <begin position="556"/>
        <end position="575"/>
    </location>
</feature>
<feature type="repeat" description="ANK" evidence="7">
    <location>
        <begin position="138"/>
        <end position="160"/>
    </location>
</feature>
<reference evidence="11" key="1">
    <citation type="journal article" date="2021" name="J. Hered.">
        <title>Genome Assembly of Salicaceae Populus deltoides (Eastern Cottonwood) I-69 Based on Nanopore Sequencing and Hi-C Technologies.</title>
        <authorList>
            <person name="Bai S."/>
            <person name="Wu H."/>
            <person name="Zhang J."/>
            <person name="Pan Z."/>
            <person name="Zhao W."/>
            <person name="Li Z."/>
            <person name="Tong C."/>
        </authorList>
    </citation>
    <scope>NUCLEOTIDE SEQUENCE</scope>
    <source>
        <tissue evidence="11">Leaf</tissue>
    </source>
</reference>
<feature type="transmembrane region" description="Helical" evidence="9">
    <location>
        <begin position="522"/>
        <end position="540"/>
    </location>
</feature>
<dbReference type="PROSITE" id="PS50088">
    <property type="entry name" value="ANK_REPEAT"/>
    <property type="match status" value="3"/>
</dbReference>
<proteinExistence type="predicted"/>
<keyword evidence="2 9" id="KW-0812">Transmembrane</keyword>
<evidence type="ECO:0000256" key="3">
    <source>
        <dbReference type="ARBA" id="ARBA00022737"/>
    </source>
</evidence>
<dbReference type="SUPFAM" id="SSF48403">
    <property type="entry name" value="Ankyrin repeat"/>
    <property type="match status" value="2"/>
</dbReference>
<protein>
    <recommendedName>
        <fullName evidence="10">PGG domain-containing protein</fullName>
    </recommendedName>
</protein>
<dbReference type="PROSITE" id="PS50297">
    <property type="entry name" value="ANK_REP_REGION"/>
    <property type="match status" value="3"/>
</dbReference>
<evidence type="ECO:0000313" key="12">
    <source>
        <dbReference type="Proteomes" id="UP000807159"/>
    </source>
</evidence>
<dbReference type="InterPro" id="IPR002110">
    <property type="entry name" value="Ankyrin_rpt"/>
</dbReference>
<evidence type="ECO:0000256" key="6">
    <source>
        <dbReference type="ARBA" id="ARBA00023136"/>
    </source>
</evidence>
<dbReference type="EMBL" id="JACEGQ020000001">
    <property type="protein sequence ID" value="KAH8520940.1"/>
    <property type="molecule type" value="Genomic_DNA"/>
</dbReference>